<evidence type="ECO:0000256" key="9">
    <source>
        <dbReference type="PIRSR" id="PIRSR601088-3"/>
    </source>
</evidence>
<protein>
    <submittedName>
        <fullName evidence="13">6-phospho-beta-glucosidase</fullName>
    </submittedName>
</protein>
<dbReference type="Pfam" id="PF02056">
    <property type="entry name" value="Glyco_hydro_4"/>
    <property type="match status" value="1"/>
</dbReference>
<dbReference type="SUPFAM" id="SSF51735">
    <property type="entry name" value="NAD(P)-binding Rossmann-fold domains"/>
    <property type="match status" value="1"/>
</dbReference>
<feature type="active site" description="Proton acceptor" evidence="7">
    <location>
        <position position="244"/>
    </location>
</feature>
<dbReference type="Pfam" id="PF11975">
    <property type="entry name" value="Glyco_hydro_4C"/>
    <property type="match status" value="1"/>
</dbReference>
<comment type="similarity">
    <text evidence="1 11">Belongs to the glycosyl hydrolase 4 family.</text>
</comment>
<evidence type="ECO:0000256" key="7">
    <source>
        <dbReference type="PIRSR" id="PIRSR601088-1"/>
    </source>
</evidence>
<feature type="site" description="Increases basicity of active site Tyr" evidence="10">
    <location>
        <position position="105"/>
    </location>
</feature>
<sequence length="467" mass="52097">MKLTFIGAGGVRTPLVIQSILNFQDRLPLDTVCMMDIDPERLELIKLACKPRLAKGAKFNIEWTTDARKAIRGADFIVTTFREGSLESRVIDEQVPLKYGVLGQETTGPGGFAMALRTVPVILHYVELIKELAPDAWLLNFTNPAGILTETITRVAGFEHAVGICDNPSAMMRAAAAYVHTDPDKLFPEYYGLNHLGWMRSIYLDGKDLIPDILQKMQTSGETIEHLPFDVNEIAALGTIPNEYVYFYYYPRKSVENLLKSGQSRAMQILPFNQELYAGLRRIRDEEDTPDKIEAIYLKYLDQRQSTYMTLETGHDAENAAVEEKPLEKQDAKKAMDESAEGYSAVALNVIEGLLEKPKLMILNVPNRGAISGMAENDVIETTCLVGNGVVRPFAMGSIPDADLGLMKSVKAYEKLTIQAAVEDSYELALEALTLHPLVPGYDIARNILDDYLAQHGDYFPKLLNER</sequence>
<dbReference type="InterPro" id="IPR036291">
    <property type="entry name" value="NAD(P)-bd_dom_sf"/>
</dbReference>
<evidence type="ECO:0000256" key="10">
    <source>
        <dbReference type="PIRSR" id="PIRSR601088-4"/>
    </source>
</evidence>
<feature type="binding site" evidence="9">
    <location>
        <position position="195"/>
    </location>
    <ligand>
        <name>Mn(2+)</name>
        <dbReference type="ChEBI" id="CHEBI:29035"/>
    </ligand>
</feature>
<dbReference type="OrthoDB" id="9808275at2"/>
<dbReference type="PANTHER" id="PTHR32092">
    <property type="entry name" value="6-PHOSPHO-BETA-GLUCOSIDASE-RELATED"/>
    <property type="match status" value="1"/>
</dbReference>
<evidence type="ECO:0000256" key="11">
    <source>
        <dbReference type="RuleBase" id="RU361152"/>
    </source>
</evidence>
<dbReference type="GO" id="GO:0004553">
    <property type="term" value="F:hydrolase activity, hydrolyzing O-glycosyl compounds"/>
    <property type="evidence" value="ECO:0007669"/>
    <property type="project" value="InterPro"/>
</dbReference>
<evidence type="ECO:0000256" key="6">
    <source>
        <dbReference type="ARBA" id="ARBA00023295"/>
    </source>
</evidence>
<dbReference type="Gene3D" id="3.90.110.10">
    <property type="entry name" value="Lactate dehydrogenase/glycoside hydrolase, family 4, C-terminal"/>
    <property type="match status" value="1"/>
</dbReference>
<keyword evidence="6 11" id="KW-0326">Glycosidase</keyword>
<keyword evidence="9" id="KW-0533">Nickel</keyword>
<keyword evidence="4 11" id="KW-0520">NAD</keyword>
<gene>
    <name evidence="13" type="ORF">DFR64_1969</name>
</gene>
<dbReference type="Gene3D" id="3.40.50.720">
    <property type="entry name" value="NAD(P)-binding Rossmann-like Domain"/>
    <property type="match status" value="1"/>
</dbReference>
<dbReference type="EMBL" id="QUMS01000002">
    <property type="protein sequence ID" value="REG08597.1"/>
    <property type="molecule type" value="Genomic_DNA"/>
</dbReference>
<keyword evidence="9" id="KW-0170">Cobalt</keyword>
<evidence type="ECO:0000256" key="2">
    <source>
        <dbReference type="ARBA" id="ARBA00022723"/>
    </source>
</evidence>
<feature type="binding site" evidence="8">
    <location>
        <position position="143"/>
    </location>
    <ligand>
        <name>substrate</name>
    </ligand>
</feature>
<dbReference type="InterPro" id="IPR001088">
    <property type="entry name" value="Glyco_hydro_4"/>
</dbReference>
<keyword evidence="3 11" id="KW-0378">Hydrolase</keyword>
<name>A0A3E0AGE6_9CHLR</name>
<evidence type="ECO:0000256" key="5">
    <source>
        <dbReference type="ARBA" id="ARBA00023211"/>
    </source>
</evidence>
<comment type="caution">
    <text evidence="13">The sequence shown here is derived from an EMBL/GenBank/DDBJ whole genome shotgun (WGS) entry which is preliminary data.</text>
</comment>
<evidence type="ECO:0000256" key="8">
    <source>
        <dbReference type="PIRSR" id="PIRSR601088-2"/>
    </source>
</evidence>
<reference evidence="13 14" key="1">
    <citation type="submission" date="2018-08" db="EMBL/GenBank/DDBJ databases">
        <title>Genomic Encyclopedia of Type Strains, Phase IV (KMG-IV): sequencing the most valuable type-strain genomes for metagenomic binning, comparative biology and taxonomic classification.</title>
        <authorList>
            <person name="Goeker M."/>
        </authorList>
    </citation>
    <scope>NUCLEOTIDE SEQUENCE [LARGE SCALE GENOMIC DNA]</scope>
    <source>
        <strain evidence="13 14">DSM 23923</strain>
    </source>
</reference>
<dbReference type="AlphaFoldDB" id="A0A3E0AGE6"/>
<evidence type="ECO:0000256" key="1">
    <source>
        <dbReference type="ARBA" id="ARBA00010141"/>
    </source>
</evidence>
<keyword evidence="5 9" id="KW-0464">Manganese</keyword>
<evidence type="ECO:0000259" key="12">
    <source>
        <dbReference type="Pfam" id="PF11975"/>
    </source>
</evidence>
<evidence type="ECO:0000313" key="14">
    <source>
        <dbReference type="Proteomes" id="UP000256388"/>
    </source>
</evidence>
<dbReference type="GO" id="GO:0005975">
    <property type="term" value="P:carbohydrate metabolic process"/>
    <property type="evidence" value="ECO:0007669"/>
    <property type="project" value="InterPro"/>
</dbReference>
<dbReference type="GO" id="GO:0046872">
    <property type="term" value="F:metal ion binding"/>
    <property type="evidence" value="ECO:0007669"/>
    <property type="project" value="UniProtKB-KW"/>
</dbReference>
<feature type="domain" description="Glycosyl hydrolase family 4 C-terminal" evidence="12">
    <location>
        <begin position="190"/>
        <end position="439"/>
    </location>
</feature>
<dbReference type="RefSeq" id="WP_158674920.1">
    <property type="nucleotide sequence ID" value="NZ_AP018437.1"/>
</dbReference>
<feature type="active site" description="Proton donor" evidence="7">
    <location>
        <position position="166"/>
    </location>
</feature>
<dbReference type="Proteomes" id="UP000256388">
    <property type="component" value="Unassembled WGS sequence"/>
</dbReference>
<evidence type="ECO:0000256" key="4">
    <source>
        <dbReference type="ARBA" id="ARBA00023027"/>
    </source>
</evidence>
<feature type="binding site" evidence="9">
    <location>
        <position position="165"/>
    </location>
    <ligand>
        <name>Mn(2+)</name>
        <dbReference type="ChEBI" id="CHEBI:29035"/>
    </ligand>
</feature>
<evidence type="ECO:0000313" key="13">
    <source>
        <dbReference type="EMBL" id="REG08597.1"/>
    </source>
</evidence>
<dbReference type="PANTHER" id="PTHR32092:SF5">
    <property type="entry name" value="6-PHOSPHO-BETA-GLUCOSIDASE"/>
    <property type="match status" value="1"/>
</dbReference>
<keyword evidence="14" id="KW-1185">Reference proteome</keyword>
<comment type="cofactor">
    <cofactor evidence="11">
        <name>NAD(+)</name>
        <dbReference type="ChEBI" id="CHEBI:57540"/>
    </cofactor>
    <text evidence="11">Binds 1 NAD(+) per subunit.</text>
</comment>
<keyword evidence="2 9" id="KW-0479">Metal-binding</keyword>
<organism evidence="13 14">
    <name type="scientific">Pelolinea submarina</name>
    <dbReference type="NCBI Taxonomy" id="913107"/>
    <lineage>
        <taxon>Bacteria</taxon>
        <taxon>Bacillati</taxon>
        <taxon>Chloroflexota</taxon>
        <taxon>Anaerolineae</taxon>
        <taxon>Anaerolineales</taxon>
        <taxon>Anaerolineaceae</taxon>
        <taxon>Pelolinea</taxon>
    </lineage>
</organism>
<dbReference type="SUPFAM" id="SSF56327">
    <property type="entry name" value="LDH C-terminal domain-like"/>
    <property type="match status" value="1"/>
</dbReference>
<keyword evidence="9" id="KW-0408">Iron</keyword>
<dbReference type="PRINTS" id="PR00732">
    <property type="entry name" value="GLHYDRLASE4"/>
</dbReference>
<dbReference type="InterPro" id="IPR015955">
    <property type="entry name" value="Lactate_DH/Glyco_Ohase_4_C"/>
</dbReference>
<dbReference type="GO" id="GO:0016616">
    <property type="term" value="F:oxidoreductase activity, acting on the CH-OH group of donors, NAD or NADP as acceptor"/>
    <property type="evidence" value="ECO:0007669"/>
    <property type="project" value="InterPro"/>
</dbReference>
<feature type="binding site" evidence="8">
    <location>
        <position position="89"/>
    </location>
    <ligand>
        <name>substrate</name>
    </ligand>
</feature>
<proteinExistence type="inferred from homology"/>
<dbReference type="InterPro" id="IPR022616">
    <property type="entry name" value="Glyco_hydro_4_C"/>
</dbReference>
<evidence type="ECO:0000256" key="3">
    <source>
        <dbReference type="ARBA" id="ARBA00022801"/>
    </source>
</evidence>
<accession>A0A3E0AGE6</accession>